<reference evidence="26" key="1">
    <citation type="submission" date="2017-04" db="EMBL/GenBank/DDBJ databases">
        <title>Function of individual gut microbiota members based on whole genome sequencing of pure cultures obtained from chicken caecum.</title>
        <authorList>
            <person name="Medvecky M."/>
            <person name="Cejkova D."/>
            <person name="Polansky O."/>
            <person name="Karasova D."/>
            <person name="Kubasova T."/>
            <person name="Cizek A."/>
            <person name="Rychlik I."/>
        </authorList>
    </citation>
    <scope>NUCLEOTIDE SEQUENCE [LARGE SCALE GENOMIC DNA]</scope>
    <source>
        <strain evidence="26">An175</strain>
    </source>
</reference>
<evidence type="ECO:0000256" key="11">
    <source>
        <dbReference type="ARBA" id="ARBA00022692"/>
    </source>
</evidence>
<name>A0A1Y4ENS4_9FIRM</name>
<evidence type="ECO:0000256" key="20">
    <source>
        <dbReference type="ARBA" id="ARBA00032253"/>
    </source>
</evidence>
<evidence type="ECO:0000256" key="3">
    <source>
        <dbReference type="ARBA" id="ARBA00005119"/>
    </source>
</evidence>
<evidence type="ECO:0000256" key="10">
    <source>
        <dbReference type="ARBA" id="ARBA00022679"/>
    </source>
</evidence>
<evidence type="ECO:0000256" key="4">
    <source>
        <dbReference type="ARBA" id="ARBA00005189"/>
    </source>
</evidence>
<evidence type="ECO:0000256" key="17">
    <source>
        <dbReference type="ARBA" id="ARBA00023264"/>
    </source>
</evidence>
<comment type="pathway">
    <text evidence="3">Phospholipid metabolism; CDP-diacylglycerol biosynthesis; CDP-diacylglycerol from sn-glycerol 3-phosphate: step 3/3.</text>
</comment>
<organism evidence="25 26">
    <name type="scientific">Anaerotruncus colihominis</name>
    <dbReference type="NCBI Taxonomy" id="169435"/>
    <lineage>
        <taxon>Bacteria</taxon>
        <taxon>Bacillati</taxon>
        <taxon>Bacillota</taxon>
        <taxon>Clostridia</taxon>
        <taxon>Eubacteriales</taxon>
        <taxon>Oscillospiraceae</taxon>
        <taxon>Anaerotruncus</taxon>
    </lineage>
</organism>
<keyword evidence="16" id="KW-0594">Phospholipid biosynthesis</keyword>
<comment type="caution">
    <text evidence="25">The sequence shown here is derived from an EMBL/GenBank/DDBJ whole genome shotgun (WGS) entry which is preliminary data.</text>
</comment>
<feature type="transmembrane region" description="Helical" evidence="24">
    <location>
        <begin position="264"/>
        <end position="283"/>
    </location>
</feature>
<accession>A0A1Y4ENS4</accession>
<dbReference type="GO" id="GO:0005886">
    <property type="term" value="C:plasma membrane"/>
    <property type="evidence" value="ECO:0007669"/>
    <property type="project" value="UniProtKB-SubCell"/>
</dbReference>
<evidence type="ECO:0000256" key="6">
    <source>
        <dbReference type="ARBA" id="ARBA00012487"/>
    </source>
</evidence>
<keyword evidence="14" id="KW-0443">Lipid metabolism</keyword>
<evidence type="ECO:0000256" key="18">
    <source>
        <dbReference type="ARBA" id="ARBA00029893"/>
    </source>
</evidence>
<comment type="pathway">
    <text evidence="4">Lipid metabolism.</text>
</comment>
<feature type="transmembrane region" description="Helical" evidence="24">
    <location>
        <begin position="219"/>
        <end position="243"/>
    </location>
</feature>
<evidence type="ECO:0000256" key="5">
    <source>
        <dbReference type="ARBA" id="ARBA00010185"/>
    </source>
</evidence>
<sequence length="288" mass="31764">MFGPEMESFNMKQRLITSGIGLLILFVVCVFFDTAVLNTAIALISLLAVYELLSATGCFKSRAVAISALLFTAIIPFLPMQWAMRYIVPICYIYVAALFIALLRFHEKLHIEQIAMSFLFCLVIPFSLTTVVYIRDRHGMWLGIFYVLMALGGAWLSDTGAYFTGRAFGKHKLAPYISPKKTVEGAVGGVIFAEAAMLLLAWLYSLAADALGHPIVVNYAAILIVTPVLSVFSIVGDLSASVIKRQYKVKDYGSIMPGHGGIMDRFDSVLMVAPLIFMASRWFPLAHL</sequence>
<evidence type="ECO:0000256" key="14">
    <source>
        <dbReference type="ARBA" id="ARBA00023098"/>
    </source>
</evidence>
<evidence type="ECO:0000256" key="16">
    <source>
        <dbReference type="ARBA" id="ARBA00023209"/>
    </source>
</evidence>
<dbReference type="GO" id="GO:0004605">
    <property type="term" value="F:phosphatidate cytidylyltransferase activity"/>
    <property type="evidence" value="ECO:0007669"/>
    <property type="project" value="UniProtKB-EC"/>
</dbReference>
<dbReference type="PANTHER" id="PTHR46382">
    <property type="entry name" value="PHOSPHATIDATE CYTIDYLYLTRANSFERASE"/>
    <property type="match status" value="1"/>
</dbReference>
<evidence type="ECO:0000256" key="13">
    <source>
        <dbReference type="ARBA" id="ARBA00022989"/>
    </source>
</evidence>
<dbReference type="EC" id="2.7.7.41" evidence="6"/>
<keyword evidence="15 24" id="KW-0472">Membrane</keyword>
<evidence type="ECO:0000256" key="2">
    <source>
        <dbReference type="ARBA" id="ARBA00004651"/>
    </source>
</evidence>
<dbReference type="Proteomes" id="UP000196386">
    <property type="component" value="Unassembled WGS sequence"/>
</dbReference>
<protein>
    <recommendedName>
        <fullName evidence="7">Phosphatidate cytidylyltransferase</fullName>
        <ecNumber evidence="6">2.7.7.41</ecNumber>
    </recommendedName>
    <alternativeName>
        <fullName evidence="20">CDP-DAG synthase</fullName>
    </alternativeName>
    <alternativeName>
        <fullName evidence="22">CDP-DG synthase</fullName>
    </alternativeName>
    <alternativeName>
        <fullName evidence="18">CDP-diacylglycerol synthase</fullName>
    </alternativeName>
    <alternativeName>
        <fullName evidence="21">CDP-diglyceride pyrophosphorylase</fullName>
    </alternativeName>
    <alternativeName>
        <fullName evidence="23">CDP-diglyceride synthase</fullName>
    </alternativeName>
    <alternativeName>
        <fullName evidence="19">CTP:phosphatidate cytidylyltransferase</fullName>
    </alternativeName>
</protein>
<evidence type="ECO:0000256" key="1">
    <source>
        <dbReference type="ARBA" id="ARBA00001698"/>
    </source>
</evidence>
<feature type="transmembrane region" description="Helical" evidence="24">
    <location>
        <begin position="86"/>
        <end position="103"/>
    </location>
</feature>
<comment type="subcellular location">
    <subcellularLocation>
        <location evidence="2">Cell membrane</location>
        <topology evidence="2">Multi-pass membrane protein</topology>
    </subcellularLocation>
</comment>
<comment type="similarity">
    <text evidence="5">Belongs to the CDS family.</text>
</comment>
<feature type="transmembrane region" description="Helical" evidence="24">
    <location>
        <begin position="62"/>
        <end position="80"/>
    </location>
</feature>
<evidence type="ECO:0000256" key="22">
    <source>
        <dbReference type="ARBA" id="ARBA00032743"/>
    </source>
</evidence>
<keyword evidence="8" id="KW-1003">Cell membrane</keyword>
<keyword evidence="9" id="KW-0444">Lipid biosynthesis</keyword>
<evidence type="ECO:0000256" key="24">
    <source>
        <dbReference type="SAM" id="Phobius"/>
    </source>
</evidence>
<keyword evidence="11 24" id="KW-0812">Transmembrane</keyword>
<comment type="catalytic activity">
    <reaction evidence="1">
        <text>a 1,2-diacyl-sn-glycero-3-phosphate + CTP + H(+) = a CDP-1,2-diacyl-sn-glycerol + diphosphate</text>
        <dbReference type="Rhea" id="RHEA:16229"/>
        <dbReference type="ChEBI" id="CHEBI:15378"/>
        <dbReference type="ChEBI" id="CHEBI:33019"/>
        <dbReference type="ChEBI" id="CHEBI:37563"/>
        <dbReference type="ChEBI" id="CHEBI:58332"/>
        <dbReference type="ChEBI" id="CHEBI:58608"/>
        <dbReference type="EC" id="2.7.7.41"/>
    </reaction>
</comment>
<gene>
    <name evidence="25" type="ORF">B5F11_02225</name>
</gene>
<evidence type="ECO:0000256" key="21">
    <source>
        <dbReference type="ARBA" id="ARBA00032396"/>
    </source>
</evidence>
<feature type="transmembrane region" description="Helical" evidence="24">
    <location>
        <begin position="115"/>
        <end position="134"/>
    </location>
</feature>
<evidence type="ECO:0000256" key="19">
    <source>
        <dbReference type="ARBA" id="ARBA00031825"/>
    </source>
</evidence>
<proteinExistence type="inferred from homology"/>
<feature type="transmembrane region" description="Helical" evidence="24">
    <location>
        <begin position="140"/>
        <end position="164"/>
    </location>
</feature>
<evidence type="ECO:0000256" key="8">
    <source>
        <dbReference type="ARBA" id="ARBA00022475"/>
    </source>
</evidence>
<evidence type="ECO:0000313" key="25">
    <source>
        <dbReference type="EMBL" id="OUP70911.1"/>
    </source>
</evidence>
<evidence type="ECO:0000256" key="9">
    <source>
        <dbReference type="ARBA" id="ARBA00022516"/>
    </source>
</evidence>
<keyword evidence="10" id="KW-0808">Transferase</keyword>
<evidence type="ECO:0000256" key="23">
    <source>
        <dbReference type="ARBA" id="ARBA00033406"/>
    </source>
</evidence>
<feature type="transmembrane region" description="Helical" evidence="24">
    <location>
        <begin position="185"/>
        <end position="207"/>
    </location>
</feature>
<dbReference type="PANTHER" id="PTHR46382:SF1">
    <property type="entry name" value="PHOSPHATIDATE CYTIDYLYLTRANSFERASE"/>
    <property type="match status" value="1"/>
</dbReference>
<dbReference type="Pfam" id="PF01148">
    <property type="entry name" value="CTP_transf_1"/>
    <property type="match status" value="1"/>
</dbReference>
<keyword evidence="12" id="KW-0548">Nucleotidyltransferase</keyword>
<dbReference type="GO" id="GO:0016024">
    <property type="term" value="P:CDP-diacylglycerol biosynthetic process"/>
    <property type="evidence" value="ECO:0007669"/>
    <property type="project" value="TreeGrafter"/>
</dbReference>
<evidence type="ECO:0000256" key="15">
    <source>
        <dbReference type="ARBA" id="ARBA00023136"/>
    </source>
</evidence>
<evidence type="ECO:0000313" key="26">
    <source>
        <dbReference type="Proteomes" id="UP000196386"/>
    </source>
</evidence>
<evidence type="ECO:0000256" key="12">
    <source>
        <dbReference type="ARBA" id="ARBA00022695"/>
    </source>
</evidence>
<dbReference type="AlphaFoldDB" id="A0A1Y4ENS4"/>
<feature type="transmembrane region" description="Helical" evidence="24">
    <location>
        <begin position="20"/>
        <end position="50"/>
    </location>
</feature>
<keyword evidence="13 24" id="KW-1133">Transmembrane helix</keyword>
<keyword evidence="17" id="KW-1208">Phospholipid metabolism</keyword>
<dbReference type="EMBL" id="NFKP01000002">
    <property type="protein sequence ID" value="OUP70911.1"/>
    <property type="molecule type" value="Genomic_DNA"/>
</dbReference>
<evidence type="ECO:0000256" key="7">
    <source>
        <dbReference type="ARBA" id="ARBA00019373"/>
    </source>
</evidence>